<sequence>MASSGDKIVPGGDEGVQVDFTESAIDAHFLLRGGRPNYENKMFSKAQVEALTALCDTIFPSLDSEDDQLKSFYGTSASQTGIPQHVCILLLLLLILVAFFFFCFMEMREAHIFCILFWKIITVGRLYVSEVGTRCSRTAEVITVASFNMHRREEIMLSWSHSYWYLLRLLFKGVKFLCCLSFYTKVNEKNENPSWKTMGYCGPDPELSERSKEVPSPCKGPLHDKVIDLDKYNINIADVLRKAGCEVDQGASNLERLWNRKGKKQNQTTTVKCDVVVVGSGSGGGVVAGVLAKAGHRVIVVEKGKYFARKGLSLLEGPSLDQMYEGGGLLATDDLGMVLLAGSTVGGGSCINWSASLRTPPHVIAEWTQQLKLTHFSSPRYSEAMDAVCKRMGVQEGVGSEGFMNKILRKGCEELNYEVHNIPRNVDPEHYCGWCCFGCKDGKKQGTHETWLVDAVNHNALILAGCRAVAVIQDKNGGTGRKKKAVGVVIRTPNTSQNIFIESKVTVVSCGALCSPTLLIKSGLKNPNIGRNLHLHPVQMAWGYFPEAPAAMEGKSFEGPIMTAMCPVPDPSGYGAIIQTPSMHPGLFSVVMPWISALDMKERMSRFSRTAHIFALARDKGSGTVRPPGHFKYTLSSHDEKNLHKGIEKVLRILVAAGAQEIGTHHCNGERLKVEGSSPGKVERFIKRASSRGLKDLSTPLCSAHQMGSCRMGVDERSSVVDWRGETWEVEGLFVADASVMPTALGVNPMVTVQSIAYCTANSILQSLLNTITQK</sequence>
<keyword evidence="9 15" id="KW-1133">Transmembrane helix</keyword>
<keyword evidence="8 14" id="KW-0274">FAD</keyword>
<keyword evidence="10 12" id="KW-0560">Oxidoreductase</keyword>
<evidence type="ECO:0000256" key="6">
    <source>
        <dbReference type="ARBA" id="ARBA00022630"/>
    </source>
</evidence>
<dbReference type="InterPro" id="IPR012400">
    <property type="entry name" value="Long_Oxdase"/>
</dbReference>
<reference evidence="17 18" key="1">
    <citation type="journal article" date="2021" name="Nat. Plants">
        <title>The Taxus genome provides insights into paclitaxel biosynthesis.</title>
        <authorList>
            <person name="Xiong X."/>
            <person name="Gou J."/>
            <person name="Liao Q."/>
            <person name="Li Y."/>
            <person name="Zhou Q."/>
            <person name="Bi G."/>
            <person name="Li C."/>
            <person name="Du R."/>
            <person name="Wang X."/>
            <person name="Sun T."/>
            <person name="Guo L."/>
            <person name="Liang H."/>
            <person name="Lu P."/>
            <person name="Wu Y."/>
            <person name="Zhang Z."/>
            <person name="Ro D.K."/>
            <person name="Shang Y."/>
            <person name="Huang S."/>
            <person name="Yan J."/>
        </authorList>
    </citation>
    <scope>NUCLEOTIDE SEQUENCE [LARGE SCALE GENOMIC DNA]</scope>
    <source>
        <strain evidence="17">Ta-2019</strain>
    </source>
</reference>
<evidence type="ECO:0000256" key="14">
    <source>
        <dbReference type="PIRSR" id="PIRSR028937-2"/>
    </source>
</evidence>
<name>A0AA38LD43_TAXCH</name>
<dbReference type="Pfam" id="PF00732">
    <property type="entry name" value="GMC_oxred_N"/>
    <property type="match status" value="1"/>
</dbReference>
<feature type="transmembrane region" description="Helical" evidence="15">
    <location>
        <begin position="110"/>
        <end position="128"/>
    </location>
</feature>
<evidence type="ECO:0000256" key="12">
    <source>
        <dbReference type="PIRNR" id="PIRNR028937"/>
    </source>
</evidence>
<comment type="function">
    <text evidence="2 12">Long-chain fatty alcohol oxidase involved in the omega-oxidation pathway of lipid degradation.</text>
</comment>
<evidence type="ECO:0000256" key="8">
    <source>
        <dbReference type="ARBA" id="ARBA00022827"/>
    </source>
</evidence>
<dbReference type="EC" id="1.1.3.20" evidence="5 12"/>
<evidence type="ECO:0000313" key="18">
    <source>
        <dbReference type="Proteomes" id="UP000824469"/>
    </source>
</evidence>
<dbReference type="PANTHER" id="PTHR46056">
    <property type="entry name" value="LONG-CHAIN-ALCOHOL OXIDASE"/>
    <property type="match status" value="1"/>
</dbReference>
<protein>
    <recommendedName>
        <fullName evidence="5 12">Long-chain-alcohol oxidase</fullName>
        <ecNumber evidence="5 12">1.1.3.20</ecNumber>
    </recommendedName>
</protein>
<accession>A0AA38LD43</accession>
<dbReference type="InterPro" id="IPR036188">
    <property type="entry name" value="FAD/NAD-bd_sf"/>
</dbReference>
<keyword evidence="11 12" id="KW-0472">Membrane</keyword>
<dbReference type="Gene3D" id="3.50.50.60">
    <property type="entry name" value="FAD/NAD(P)-binding domain"/>
    <property type="match status" value="2"/>
</dbReference>
<proteinExistence type="inferred from homology"/>
<evidence type="ECO:0000256" key="9">
    <source>
        <dbReference type="ARBA" id="ARBA00022989"/>
    </source>
</evidence>
<feature type="active site" description="Proton acceptor" evidence="13">
    <location>
        <position position="705"/>
    </location>
</feature>
<dbReference type="OMA" id="CFQGCKW"/>
<evidence type="ECO:0000256" key="3">
    <source>
        <dbReference type="ARBA" id="ARBA00004370"/>
    </source>
</evidence>
<dbReference type="GO" id="GO:0050660">
    <property type="term" value="F:flavin adenine dinucleotide binding"/>
    <property type="evidence" value="ECO:0007669"/>
    <property type="project" value="InterPro"/>
</dbReference>
<comment type="caution">
    <text evidence="17">The sequence shown here is derived from an EMBL/GenBank/DDBJ whole genome shotgun (WGS) entry which is preliminary data.</text>
</comment>
<comment type="similarity">
    <text evidence="4 12">Belongs to the GMC oxidoreductase family.</text>
</comment>
<evidence type="ECO:0000256" key="10">
    <source>
        <dbReference type="ARBA" id="ARBA00023002"/>
    </source>
</evidence>
<dbReference type="AlphaFoldDB" id="A0AA38LD43"/>
<evidence type="ECO:0000256" key="1">
    <source>
        <dbReference type="ARBA" id="ARBA00000920"/>
    </source>
</evidence>
<evidence type="ECO:0000256" key="5">
    <source>
        <dbReference type="ARBA" id="ARBA00013125"/>
    </source>
</evidence>
<keyword evidence="18" id="KW-1185">Reference proteome</keyword>
<feature type="transmembrane region" description="Helical" evidence="15">
    <location>
        <begin position="82"/>
        <end position="103"/>
    </location>
</feature>
<keyword evidence="6" id="KW-0285">Flavoprotein</keyword>
<organism evidence="17 18">
    <name type="scientific">Taxus chinensis</name>
    <name type="common">Chinese yew</name>
    <name type="synonym">Taxus wallichiana var. chinensis</name>
    <dbReference type="NCBI Taxonomy" id="29808"/>
    <lineage>
        <taxon>Eukaryota</taxon>
        <taxon>Viridiplantae</taxon>
        <taxon>Streptophyta</taxon>
        <taxon>Embryophyta</taxon>
        <taxon>Tracheophyta</taxon>
        <taxon>Spermatophyta</taxon>
        <taxon>Pinopsida</taxon>
        <taxon>Pinidae</taxon>
        <taxon>Conifers II</taxon>
        <taxon>Cupressales</taxon>
        <taxon>Taxaceae</taxon>
        <taxon>Taxus</taxon>
    </lineage>
</organism>
<evidence type="ECO:0000256" key="15">
    <source>
        <dbReference type="SAM" id="Phobius"/>
    </source>
</evidence>
<dbReference type="InterPro" id="IPR007867">
    <property type="entry name" value="GMC_OxRtase_C"/>
</dbReference>
<keyword evidence="7 15" id="KW-0812">Transmembrane</keyword>
<evidence type="ECO:0000259" key="16">
    <source>
        <dbReference type="PROSITE" id="PS50206"/>
    </source>
</evidence>
<dbReference type="PROSITE" id="PS50206">
    <property type="entry name" value="RHODANESE_3"/>
    <property type="match status" value="1"/>
</dbReference>
<dbReference type="PANTHER" id="PTHR46056:SF4">
    <property type="entry name" value="LONG-CHAIN-ALCOHOL OXIDASE FAO4A"/>
    <property type="match status" value="1"/>
</dbReference>
<evidence type="ECO:0000256" key="11">
    <source>
        <dbReference type="ARBA" id="ARBA00023136"/>
    </source>
</evidence>
<evidence type="ECO:0000256" key="4">
    <source>
        <dbReference type="ARBA" id="ARBA00010790"/>
    </source>
</evidence>
<evidence type="ECO:0000256" key="13">
    <source>
        <dbReference type="PIRSR" id="PIRSR028937-1"/>
    </source>
</evidence>
<dbReference type="SUPFAM" id="SSF51905">
    <property type="entry name" value="FAD/NAD(P)-binding domain"/>
    <property type="match status" value="1"/>
</dbReference>
<comment type="subcellular location">
    <subcellularLocation>
        <location evidence="3 12">Membrane</location>
    </subcellularLocation>
</comment>
<dbReference type="PIRSF" id="PIRSF028937">
    <property type="entry name" value="Lg_Ch_AO"/>
    <property type="match status" value="1"/>
</dbReference>
<feature type="domain" description="Rhodanese" evidence="16">
    <location>
        <begin position="233"/>
        <end position="316"/>
    </location>
</feature>
<comment type="catalytic activity">
    <reaction evidence="1 12">
        <text>a long-chain primary fatty alcohol + O2 = a long-chain fatty aldehyde + H2O2</text>
        <dbReference type="Rhea" id="RHEA:22756"/>
        <dbReference type="ChEBI" id="CHEBI:15379"/>
        <dbReference type="ChEBI" id="CHEBI:16240"/>
        <dbReference type="ChEBI" id="CHEBI:17176"/>
        <dbReference type="ChEBI" id="CHEBI:77396"/>
        <dbReference type="EC" id="1.1.3.20"/>
    </reaction>
</comment>
<gene>
    <name evidence="17" type="ORF">KI387_015088</name>
</gene>
<dbReference type="GO" id="GO:0016020">
    <property type="term" value="C:membrane"/>
    <property type="evidence" value="ECO:0007669"/>
    <property type="project" value="UniProtKB-SubCell"/>
</dbReference>
<evidence type="ECO:0000256" key="7">
    <source>
        <dbReference type="ARBA" id="ARBA00022692"/>
    </source>
</evidence>
<dbReference type="EMBL" id="JAHRHJ020000003">
    <property type="protein sequence ID" value="KAH9320449.1"/>
    <property type="molecule type" value="Genomic_DNA"/>
</dbReference>
<dbReference type="Proteomes" id="UP000824469">
    <property type="component" value="Unassembled WGS sequence"/>
</dbReference>
<dbReference type="Pfam" id="PF05199">
    <property type="entry name" value="GMC_oxred_C"/>
    <property type="match status" value="1"/>
</dbReference>
<evidence type="ECO:0000256" key="2">
    <source>
        <dbReference type="ARBA" id="ARBA00003842"/>
    </source>
</evidence>
<dbReference type="GO" id="GO:0046577">
    <property type="term" value="F:long-chain-alcohol oxidase activity"/>
    <property type="evidence" value="ECO:0007669"/>
    <property type="project" value="UniProtKB-EC"/>
</dbReference>
<dbReference type="InterPro" id="IPR000172">
    <property type="entry name" value="GMC_OxRdtase_N"/>
</dbReference>
<evidence type="ECO:0000313" key="17">
    <source>
        <dbReference type="EMBL" id="KAH9320449.1"/>
    </source>
</evidence>
<dbReference type="InterPro" id="IPR001763">
    <property type="entry name" value="Rhodanese-like_dom"/>
</dbReference>
<feature type="binding site" evidence="14">
    <location>
        <begin position="273"/>
        <end position="288"/>
    </location>
    <ligand>
        <name>FAD</name>
        <dbReference type="ChEBI" id="CHEBI:57692"/>
    </ligand>
</feature>